<evidence type="ECO:0000256" key="1">
    <source>
        <dbReference type="SAM" id="MobiDB-lite"/>
    </source>
</evidence>
<dbReference type="GeneID" id="85448605"/>
<name>A0AAD8PKT0_9PEZI</name>
<reference evidence="2" key="1">
    <citation type="submission" date="2021-06" db="EMBL/GenBank/DDBJ databases">
        <title>Comparative genomics, transcriptomics and evolutionary studies reveal genomic signatures of adaptation to plant cell wall in hemibiotrophic fungi.</title>
        <authorList>
            <consortium name="DOE Joint Genome Institute"/>
            <person name="Baroncelli R."/>
            <person name="Diaz J.F."/>
            <person name="Benocci T."/>
            <person name="Peng M."/>
            <person name="Battaglia E."/>
            <person name="Haridas S."/>
            <person name="Andreopoulos W."/>
            <person name="Labutti K."/>
            <person name="Pangilinan J."/>
            <person name="Floch G.L."/>
            <person name="Makela M.R."/>
            <person name="Henrissat B."/>
            <person name="Grigoriev I.V."/>
            <person name="Crouch J.A."/>
            <person name="De Vries R.P."/>
            <person name="Sukno S.A."/>
            <person name="Thon M.R."/>
        </authorList>
    </citation>
    <scope>NUCLEOTIDE SEQUENCE</scope>
    <source>
        <strain evidence="2">CBS 125086</strain>
    </source>
</reference>
<dbReference type="RefSeq" id="XP_060407460.1">
    <property type="nucleotide sequence ID" value="XM_060564365.1"/>
</dbReference>
<comment type="caution">
    <text evidence="2">The sequence shown here is derived from an EMBL/GenBank/DDBJ whole genome shotgun (WGS) entry which is preliminary data.</text>
</comment>
<evidence type="ECO:0000313" key="3">
    <source>
        <dbReference type="Proteomes" id="UP001230504"/>
    </source>
</evidence>
<keyword evidence="3" id="KW-1185">Reference proteome</keyword>
<proteinExistence type="predicted"/>
<accession>A0AAD8PKT0</accession>
<gene>
    <name evidence="2" type="ORF">LY79DRAFT_674827</name>
</gene>
<dbReference type="EMBL" id="JAHLJV010000149">
    <property type="protein sequence ID" value="KAK1566274.1"/>
    <property type="molecule type" value="Genomic_DNA"/>
</dbReference>
<dbReference type="Proteomes" id="UP001230504">
    <property type="component" value="Unassembled WGS sequence"/>
</dbReference>
<protein>
    <submittedName>
        <fullName evidence="2">Uncharacterized protein</fullName>
    </submittedName>
</protein>
<feature type="region of interest" description="Disordered" evidence="1">
    <location>
        <begin position="42"/>
        <end position="72"/>
    </location>
</feature>
<sequence>MFSTRIFHRTPSYSIERRLRLHVFPISNLLWRQACQNQALESPGRLSRARAEPDHRQARTPVRKTVAAADPRPETEKLADAIDLHVGGVRIPFKVFYVRDKGGCKHVKIYAHKTADDDGDPDATNDKSGRRTRIEVSLLTGKW</sequence>
<dbReference type="AlphaFoldDB" id="A0AAD8PKT0"/>
<evidence type="ECO:0000313" key="2">
    <source>
        <dbReference type="EMBL" id="KAK1566274.1"/>
    </source>
</evidence>
<organism evidence="2 3">
    <name type="scientific">Colletotrichum navitas</name>
    <dbReference type="NCBI Taxonomy" id="681940"/>
    <lineage>
        <taxon>Eukaryota</taxon>
        <taxon>Fungi</taxon>
        <taxon>Dikarya</taxon>
        <taxon>Ascomycota</taxon>
        <taxon>Pezizomycotina</taxon>
        <taxon>Sordariomycetes</taxon>
        <taxon>Hypocreomycetidae</taxon>
        <taxon>Glomerellales</taxon>
        <taxon>Glomerellaceae</taxon>
        <taxon>Colletotrichum</taxon>
        <taxon>Colletotrichum graminicola species complex</taxon>
    </lineage>
</organism>